<feature type="transmembrane region" description="Helical" evidence="1">
    <location>
        <begin position="36"/>
        <end position="57"/>
    </location>
</feature>
<keyword evidence="1" id="KW-1133">Transmembrane helix</keyword>
<proteinExistence type="evidence at transcript level"/>
<keyword evidence="1" id="KW-0472">Membrane</keyword>
<evidence type="ECO:0000256" key="1">
    <source>
        <dbReference type="SAM" id="Phobius"/>
    </source>
</evidence>
<dbReference type="AlphaFoldDB" id="I7GCW4"/>
<evidence type="ECO:0000313" key="2">
    <source>
        <dbReference type="EMBL" id="BAE90063.1"/>
    </source>
</evidence>
<protein>
    <submittedName>
        <fullName evidence="2">Macaca fascicularis brain cDNA clone: QflA-20553, similar to human serine (or cysteine) proteinase inhibitor, clade A(alpha-1 antiproteinase, antitrypsin), member 10(SERPINA10), mRNA, RefSeq: NM_01...</fullName>
    </submittedName>
</protein>
<keyword evidence="1" id="KW-0812">Transmembrane</keyword>
<dbReference type="EMBL" id="AB173001">
    <property type="protein sequence ID" value="BAE90063.1"/>
    <property type="molecule type" value="mRNA"/>
</dbReference>
<organism evidence="2">
    <name type="scientific">Macaca fascicularis</name>
    <name type="common">Crab-eating macaque</name>
    <name type="synonym">Cynomolgus monkey</name>
    <dbReference type="NCBI Taxonomy" id="9541"/>
    <lineage>
        <taxon>Eukaryota</taxon>
        <taxon>Metazoa</taxon>
        <taxon>Chordata</taxon>
        <taxon>Craniata</taxon>
        <taxon>Vertebrata</taxon>
        <taxon>Euteleostomi</taxon>
        <taxon>Mammalia</taxon>
        <taxon>Eutheria</taxon>
        <taxon>Euarchontoglires</taxon>
        <taxon>Primates</taxon>
        <taxon>Haplorrhini</taxon>
        <taxon>Catarrhini</taxon>
        <taxon>Cercopithecidae</taxon>
        <taxon>Cercopithecinae</taxon>
        <taxon>Macaca</taxon>
    </lineage>
</organism>
<name>I7GCW4_MACFA</name>
<sequence>MIFYEINNKIVTFLFPSRKSIVYCMKKRELSGSLKYILVMLLFQFCLHIFCLFLGLAI</sequence>
<reference evidence="2" key="1">
    <citation type="journal article" date="2007" name="PLoS Biol.">
        <title>Rate of evolution in brain-expressed genes in humans and other primates.</title>
        <authorList>
            <person name="Wang H.-Y."/>
            <person name="Chien H.-C."/>
            <person name="Osada N."/>
            <person name="Hashimoto K."/>
            <person name="Sugano S."/>
            <person name="Gojobori T."/>
            <person name="Chou C.-K."/>
            <person name="Tsai S.-F."/>
            <person name="Wu C.-I."/>
            <person name="Shen C.-K.J."/>
        </authorList>
    </citation>
    <scope>NUCLEOTIDE SEQUENCE</scope>
</reference>
<accession>I7GCW4</accession>